<sequence length="296" mass="33334">MIKSKSYIRHQILSNTVLFVVTLIMVLPLVMLFMSSISSERTLLLNGYSFIPKEFSLDAYRYILSNKETIFRAYGMTILVTVIGTGINMFLSASTGYVLSVKKLPFRNVISFYVFFTMIFSGGLVPTYLMWTTIFHIKNTILALIVPNFLLSAMNVILIRTYYSTSIPEEIYESAKIDGASYYKLFTSMVLPMGKPILVTVGLFTGLTYWNDWTNGLYYVNESKLYTVQILLNKMIQDLQALQTNASTASSSAAMQIPTVSVRMAIAFVALFPILVLYPFLQKYFTEGVTLGAVKG</sequence>
<dbReference type="InterPro" id="IPR000515">
    <property type="entry name" value="MetI-like"/>
</dbReference>
<evidence type="ECO:0000256" key="6">
    <source>
        <dbReference type="ARBA" id="ARBA00023136"/>
    </source>
</evidence>
<evidence type="ECO:0000256" key="7">
    <source>
        <dbReference type="RuleBase" id="RU363032"/>
    </source>
</evidence>
<dbReference type="Gene3D" id="1.10.3720.10">
    <property type="entry name" value="MetI-like"/>
    <property type="match status" value="1"/>
</dbReference>
<dbReference type="SUPFAM" id="SSF161098">
    <property type="entry name" value="MetI-like"/>
    <property type="match status" value="1"/>
</dbReference>
<feature type="transmembrane region" description="Helical" evidence="7">
    <location>
        <begin position="110"/>
        <end position="129"/>
    </location>
</feature>
<dbReference type="AlphaFoldDB" id="A0A1M7Y0Z3"/>
<dbReference type="STRING" id="1121345.SAMN02745217_00938"/>
<keyword evidence="5 7" id="KW-1133">Transmembrane helix</keyword>
<comment type="similarity">
    <text evidence="7">Belongs to the binding-protein-dependent transport system permease family.</text>
</comment>
<dbReference type="PANTHER" id="PTHR43744">
    <property type="entry name" value="ABC TRANSPORTER PERMEASE PROTEIN MG189-RELATED-RELATED"/>
    <property type="match status" value="1"/>
</dbReference>
<feature type="transmembrane region" description="Helical" evidence="7">
    <location>
        <begin position="183"/>
        <end position="210"/>
    </location>
</feature>
<reference evidence="9 10" key="1">
    <citation type="submission" date="2016-12" db="EMBL/GenBank/DDBJ databases">
        <authorList>
            <person name="Song W.-J."/>
            <person name="Kurnit D.M."/>
        </authorList>
    </citation>
    <scope>NUCLEOTIDE SEQUENCE [LARGE SCALE GENOMIC DNA]</scope>
    <source>
        <strain evidence="9 10">DSM 12503</strain>
    </source>
</reference>
<name>A0A1M7Y0Z3_9FIRM</name>
<evidence type="ECO:0000256" key="4">
    <source>
        <dbReference type="ARBA" id="ARBA00022692"/>
    </source>
</evidence>
<dbReference type="PANTHER" id="PTHR43744:SF9">
    <property type="entry name" value="POLYGALACTURONAN_RHAMNOGALACTURONAN TRANSPORT SYSTEM PERMEASE PROTEIN YTCP"/>
    <property type="match status" value="1"/>
</dbReference>
<evidence type="ECO:0000313" key="9">
    <source>
        <dbReference type="EMBL" id="SHO45367.1"/>
    </source>
</evidence>
<evidence type="ECO:0000256" key="3">
    <source>
        <dbReference type="ARBA" id="ARBA00022475"/>
    </source>
</evidence>
<accession>A0A1M7Y0Z3</accession>
<protein>
    <submittedName>
        <fullName evidence="9">Putative aldouronate transport system permease protein</fullName>
    </submittedName>
</protein>
<dbReference type="RefSeq" id="WP_073587583.1">
    <property type="nucleotide sequence ID" value="NZ_FRFD01000003.1"/>
</dbReference>
<dbReference type="Pfam" id="PF00528">
    <property type="entry name" value="BPD_transp_1"/>
    <property type="match status" value="1"/>
</dbReference>
<dbReference type="InterPro" id="IPR035906">
    <property type="entry name" value="MetI-like_sf"/>
</dbReference>
<organism evidence="9 10">
    <name type="scientific">Anaerocolumna xylanovorans DSM 12503</name>
    <dbReference type="NCBI Taxonomy" id="1121345"/>
    <lineage>
        <taxon>Bacteria</taxon>
        <taxon>Bacillati</taxon>
        <taxon>Bacillota</taxon>
        <taxon>Clostridia</taxon>
        <taxon>Lachnospirales</taxon>
        <taxon>Lachnospiraceae</taxon>
        <taxon>Anaerocolumna</taxon>
    </lineage>
</organism>
<feature type="transmembrane region" description="Helical" evidence="7">
    <location>
        <begin position="260"/>
        <end position="281"/>
    </location>
</feature>
<keyword evidence="2 7" id="KW-0813">Transport</keyword>
<dbReference type="Proteomes" id="UP000184612">
    <property type="component" value="Unassembled WGS sequence"/>
</dbReference>
<dbReference type="GO" id="GO:0055085">
    <property type="term" value="P:transmembrane transport"/>
    <property type="evidence" value="ECO:0007669"/>
    <property type="project" value="InterPro"/>
</dbReference>
<comment type="subcellular location">
    <subcellularLocation>
        <location evidence="1 7">Cell membrane</location>
        <topology evidence="1 7">Multi-pass membrane protein</topology>
    </subcellularLocation>
</comment>
<gene>
    <name evidence="9" type="ORF">SAMN02745217_00938</name>
</gene>
<proteinExistence type="inferred from homology"/>
<keyword evidence="4 7" id="KW-0812">Transmembrane</keyword>
<feature type="transmembrane region" description="Helical" evidence="7">
    <location>
        <begin position="12"/>
        <end position="34"/>
    </location>
</feature>
<dbReference type="GO" id="GO:0005886">
    <property type="term" value="C:plasma membrane"/>
    <property type="evidence" value="ECO:0007669"/>
    <property type="project" value="UniProtKB-SubCell"/>
</dbReference>
<dbReference type="OrthoDB" id="157184at2"/>
<keyword evidence="3" id="KW-1003">Cell membrane</keyword>
<dbReference type="EMBL" id="FRFD01000003">
    <property type="protein sequence ID" value="SHO45367.1"/>
    <property type="molecule type" value="Genomic_DNA"/>
</dbReference>
<dbReference type="PROSITE" id="PS50928">
    <property type="entry name" value="ABC_TM1"/>
    <property type="match status" value="1"/>
</dbReference>
<keyword evidence="6 7" id="KW-0472">Membrane</keyword>
<evidence type="ECO:0000259" key="8">
    <source>
        <dbReference type="PROSITE" id="PS50928"/>
    </source>
</evidence>
<evidence type="ECO:0000256" key="2">
    <source>
        <dbReference type="ARBA" id="ARBA00022448"/>
    </source>
</evidence>
<dbReference type="CDD" id="cd06261">
    <property type="entry name" value="TM_PBP2"/>
    <property type="match status" value="1"/>
</dbReference>
<feature type="domain" description="ABC transmembrane type-1" evidence="8">
    <location>
        <begin position="74"/>
        <end position="281"/>
    </location>
</feature>
<keyword evidence="10" id="KW-1185">Reference proteome</keyword>
<feature type="transmembrane region" description="Helical" evidence="7">
    <location>
        <begin position="141"/>
        <end position="163"/>
    </location>
</feature>
<evidence type="ECO:0000256" key="1">
    <source>
        <dbReference type="ARBA" id="ARBA00004651"/>
    </source>
</evidence>
<feature type="transmembrane region" description="Helical" evidence="7">
    <location>
        <begin position="73"/>
        <end position="98"/>
    </location>
</feature>
<evidence type="ECO:0000313" key="10">
    <source>
        <dbReference type="Proteomes" id="UP000184612"/>
    </source>
</evidence>
<evidence type="ECO:0000256" key="5">
    <source>
        <dbReference type="ARBA" id="ARBA00022989"/>
    </source>
</evidence>